<sequence>MPTKTTITNRKRSAEICPHPPHLLNKRYWEDKTGKSRIKSSNQNISTKTEIPVVNPIDKTLIQTTLFNKNNFEIPPFSSPLSNRKKPNSLDINSVILNSPENYQKTINYEQNNISYPTNIIPPFLSSFPFPLRFSSNELQSTSNFDELIKTIPSSQFNLQMFTQQPSFNFPPVPQHFNYGFFPEQIPMFQQGTSTGIIPSINSNFPNFQQFPQFLNEKQNIEKCTKLKQLIEIFNKNETIRESTNCKQQNYQSEIGSNKERR</sequence>
<keyword evidence="2" id="KW-1185">Reference proteome</keyword>
<protein>
    <submittedName>
        <fullName evidence="1">Uncharacterized protein</fullName>
    </submittedName>
</protein>
<dbReference type="EMBL" id="JABEBT010000037">
    <property type="protein sequence ID" value="KAF7635796.1"/>
    <property type="molecule type" value="Genomic_DNA"/>
</dbReference>
<comment type="caution">
    <text evidence="1">The sequence shown here is derived from an EMBL/GenBank/DDBJ whole genome shotgun (WGS) entry which is preliminary data.</text>
</comment>
<proteinExistence type="predicted"/>
<evidence type="ECO:0000313" key="1">
    <source>
        <dbReference type="EMBL" id="KAF7635796.1"/>
    </source>
</evidence>
<accession>A0A8S9ZR87</accession>
<dbReference type="EMBL" id="JABEBT010000037">
    <property type="protein sequence ID" value="KAF7635795.1"/>
    <property type="molecule type" value="Genomic_DNA"/>
</dbReference>
<gene>
    <name evidence="1" type="ORF">Mgra_00004708</name>
</gene>
<dbReference type="Proteomes" id="UP000605970">
    <property type="component" value="Unassembled WGS sequence"/>
</dbReference>
<dbReference type="AlphaFoldDB" id="A0A8S9ZR87"/>
<name>A0A8S9ZR87_9BILA</name>
<evidence type="ECO:0000313" key="2">
    <source>
        <dbReference type="Proteomes" id="UP000605970"/>
    </source>
</evidence>
<reference evidence="1" key="1">
    <citation type="journal article" date="2020" name="Ecol. Evol.">
        <title>Genome structure and content of the rice root-knot nematode (Meloidogyne graminicola).</title>
        <authorList>
            <person name="Phan N.T."/>
            <person name="Danchin E.G.J."/>
            <person name="Klopp C."/>
            <person name="Perfus-Barbeoch L."/>
            <person name="Kozlowski D.K."/>
            <person name="Koutsovoulos G.D."/>
            <person name="Lopez-Roques C."/>
            <person name="Bouchez O."/>
            <person name="Zahm M."/>
            <person name="Besnard G."/>
            <person name="Bellafiore S."/>
        </authorList>
    </citation>
    <scope>NUCLEOTIDE SEQUENCE</scope>
    <source>
        <strain evidence="1">VN-18</strain>
    </source>
</reference>
<organism evidence="1 2">
    <name type="scientific">Meloidogyne graminicola</name>
    <dbReference type="NCBI Taxonomy" id="189291"/>
    <lineage>
        <taxon>Eukaryota</taxon>
        <taxon>Metazoa</taxon>
        <taxon>Ecdysozoa</taxon>
        <taxon>Nematoda</taxon>
        <taxon>Chromadorea</taxon>
        <taxon>Rhabditida</taxon>
        <taxon>Tylenchina</taxon>
        <taxon>Tylenchomorpha</taxon>
        <taxon>Tylenchoidea</taxon>
        <taxon>Meloidogynidae</taxon>
        <taxon>Meloidogyninae</taxon>
        <taxon>Meloidogyne</taxon>
    </lineage>
</organism>